<name>A0A650CTJ2_ACIAM</name>
<evidence type="ECO:0000313" key="3">
    <source>
        <dbReference type="EMBL" id="QGR21126.1"/>
    </source>
</evidence>
<reference evidence="3 4" key="2">
    <citation type="submission" date="2019-10" db="EMBL/GenBank/DDBJ databases">
        <title>Genome Sequences from Six Type Strain Members of the Archaeal Family Sulfolobaceae: Acidianus ambivalens, Acidianus infernus, Metallosphaera prunae, Stygiolobus azoricus, Sulfolobus metallicus, and Sulfurisphaera ohwakuensis.</title>
        <authorList>
            <person name="Counts J.A."/>
            <person name="Kelly R.M."/>
        </authorList>
    </citation>
    <scope>NUCLEOTIDE SEQUENCE [LARGE SCALE GENOMIC DNA]</scope>
    <source>
        <strain evidence="3 4">LEI 10</strain>
    </source>
</reference>
<feature type="transmembrane region" description="Helical" evidence="1">
    <location>
        <begin position="12"/>
        <end position="29"/>
    </location>
</feature>
<keyword evidence="1" id="KW-1133">Transmembrane helix</keyword>
<dbReference type="EMBL" id="CP045482">
    <property type="protein sequence ID" value="QGR21126.1"/>
    <property type="molecule type" value="Genomic_DNA"/>
</dbReference>
<feature type="transmembrane region" description="Helical" evidence="1">
    <location>
        <begin position="35"/>
        <end position="55"/>
    </location>
</feature>
<evidence type="ECO:0000313" key="5">
    <source>
        <dbReference type="Proteomes" id="UP000474054"/>
    </source>
</evidence>
<evidence type="ECO:0000313" key="2">
    <source>
        <dbReference type="EMBL" id="MQL56495.1"/>
    </source>
</evidence>
<protein>
    <submittedName>
        <fullName evidence="3">Uncharacterized protein</fullName>
    </submittedName>
</protein>
<evidence type="ECO:0000256" key="1">
    <source>
        <dbReference type="SAM" id="Phobius"/>
    </source>
</evidence>
<dbReference type="Proteomes" id="UP000474054">
    <property type="component" value="Unassembled WGS sequence"/>
</dbReference>
<keyword evidence="4" id="KW-1185">Reference proteome</keyword>
<sequence length="93" mass="10489">MEYMNPRFLKQGNYVSLIASLIILFGLIYLEIEGISYALSSTFLILMWIVWLLALSSFTEKGVKGAESLASLRRGWIAPLYLNTSLSKFSFDG</sequence>
<keyword evidence="1" id="KW-0812">Transmembrane</keyword>
<dbReference type="AlphaFoldDB" id="A0A650CTJ2"/>
<keyword evidence="1" id="KW-0472">Membrane</keyword>
<evidence type="ECO:0000313" key="4">
    <source>
        <dbReference type="Proteomes" id="UP000426328"/>
    </source>
</evidence>
<dbReference type="KEGG" id="aamb:D1866_03195"/>
<proteinExistence type="predicted"/>
<organism evidence="3 4">
    <name type="scientific">Acidianus ambivalens</name>
    <name type="common">Desulfurolobus ambivalens</name>
    <dbReference type="NCBI Taxonomy" id="2283"/>
    <lineage>
        <taxon>Archaea</taxon>
        <taxon>Thermoproteota</taxon>
        <taxon>Thermoprotei</taxon>
        <taxon>Sulfolobales</taxon>
        <taxon>Sulfolobaceae</taxon>
        <taxon>Acidianus</taxon>
    </lineage>
</organism>
<accession>A0A650CTJ2</accession>
<gene>
    <name evidence="3" type="ORF">D1866_03195</name>
    <name evidence="2" type="ORF">GFB69_12540</name>
</gene>
<dbReference type="EMBL" id="WHYS01000004">
    <property type="protein sequence ID" value="MQL56495.1"/>
    <property type="molecule type" value="Genomic_DNA"/>
</dbReference>
<dbReference type="Proteomes" id="UP000426328">
    <property type="component" value="Chromosome"/>
</dbReference>
<reference evidence="2 5" key="1">
    <citation type="submission" date="2019-10" db="EMBL/GenBank/DDBJ databases">
        <title>Comparative genomics of sulfur disproportionating microorganisms.</title>
        <authorList>
            <person name="Ward L.M."/>
            <person name="Bertran E."/>
            <person name="Johnston D."/>
        </authorList>
    </citation>
    <scope>NUCLEOTIDE SEQUENCE [LARGE SCALE GENOMIC DNA]</scope>
    <source>
        <strain evidence="2 5">DSM 3772</strain>
    </source>
</reference>